<protein>
    <recommendedName>
        <fullName evidence="7">C3H1-type domain-containing protein</fullName>
    </recommendedName>
</protein>
<dbReference type="InterPro" id="IPR036855">
    <property type="entry name" value="Znf_CCCH_sf"/>
</dbReference>
<feature type="domain" description="C3H1-type" evidence="7">
    <location>
        <begin position="158"/>
        <end position="186"/>
    </location>
</feature>
<feature type="domain" description="C3H1-type" evidence="7">
    <location>
        <begin position="354"/>
        <end position="382"/>
    </location>
</feature>
<feature type="zinc finger region" description="C3H1-type" evidence="5">
    <location>
        <begin position="158"/>
        <end position="186"/>
    </location>
</feature>
<dbReference type="GO" id="GO:0003677">
    <property type="term" value="F:DNA binding"/>
    <property type="evidence" value="ECO:0007669"/>
    <property type="project" value="UniProtKB-KW"/>
</dbReference>
<dbReference type="InterPro" id="IPR000571">
    <property type="entry name" value="Znf_CCCH"/>
</dbReference>
<evidence type="ECO:0000259" key="7">
    <source>
        <dbReference type="PROSITE" id="PS50103"/>
    </source>
</evidence>
<dbReference type="Gene3D" id="4.10.1000.10">
    <property type="entry name" value="Zinc finger, CCCH-type"/>
    <property type="match status" value="2"/>
</dbReference>
<accession>A0A8T2QJI4</accession>
<feature type="domain" description="C3H1-type" evidence="7">
    <location>
        <begin position="68"/>
        <end position="96"/>
    </location>
</feature>
<dbReference type="EMBL" id="CM035439">
    <property type="protein sequence ID" value="KAH7284227.1"/>
    <property type="molecule type" value="Genomic_DNA"/>
</dbReference>
<feature type="compositionally biased region" description="Polar residues" evidence="6">
    <location>
        <begin position="7"/>
        <end position="21"/>
    </location>
</feature>
<evidence type="ECO:0000256" key="3">
    <source>
        <dbReference type="ARBA" id="ARBA00022833"/>
    </source>
</evidence>
<keyword evidence="2 5" id="KW-0863">Zinc-finger</keyword>
<dbReference type="OMA" id="WNAYRGS"/>
<evidence type="ECO:0000256" key="6">
    <source>
        <dbReference type="SAM" id="MobiDB-lite"/>
    </source>
</evidence>
<evidence type="ECO:0000256" key="2">
    <source>
        <dbReference type="ARBA" id="ARBA00022771"/>
    </source>
</evidence>
<dbReference type="AlphaFoldDB" id="A0A8T2QJI4"/>
<sequence length="453" mass="49579">MEYVNPQLPTSETSLQPTGSNPLAFHPEWQPPPQQQAPPITGETGLEGEMWRMSLSREEAVDPPYPERSGEPDCPYYMRTGLCGFGANCKFNHPPNRRLVSLGRNRGEYPERPGQIECQYYLKTGTCKFGPSCKYHHPRERAGSAARVQLNVLNLPLRPGEKDCPFYMRTGNCKFGATCKFNHPPPMIHMPGSPLFPGVPGTGNVPPLYSWPISRPVYMSSPRPAGPSIAPIVVPPSPVSVPQWPYQVPIPVQEGQQQPLSGSYIYGPPQEPVAVGLLPHFMPSSGSVQLATPSSPSASGFREEIYPERPGEPECQFYMKTGECRYGSQCRYHHPRDRNASPASFFTSAGLPMRPGAPPCTFYSRFGYCKFGAGCKFDHPMPATSYPQVRADIGMPHPYTMGVISVLPGSGAAAPSPELSMDMSGQPYSREILEEGVPVSASLQAMDIHHGSS</sequence>
<dbReference type="PANTHER" id="PTHR12506:SF50">
    <property type="entry name" value="ZINC FINGER CCCH DOMAIN-CONTAINING PROTEIN 26"/>
    <property type="match status" value="1"/>
</dbReference>
<dbReference type="GO" id="GO:0008270">
    <property type="term" value="F:zinc ion binding"/>
    <property type="evidence" value="ECO:0007669"/>
    <property type="project" value="UniProtKB-KW"/>
</dbReference>
<keyword evidence="3 5" id="KW-0862">Zinc</keyword>
<dbReference type="Proteomes" id="UP000825935">
    <property type="component" value="Chromosome 34"/>
</dbReference>
<keyword evidence="9" id="KW-1185">Reference proteome</keyword>
<dbReference type="Gene3D" id="2.30.30.1190">
    <property type="match status" value="1"/>
</dbReference>
<evidence type="ECO:0000256" key="1">
    <source>
        <dbReference type="ARBA" id="ARBA00022723"/>
    </source>
</evidence>
<dbReference type="OrthoDB" id="411372at2759"/>
<name>A0A8T2QJI4_CERRI</name>
<dbReference type="SUPFAM" id="SSF90229">
    <property type="entry name" value="CCCH zinc finger"/>
    <property type="match status" value="5"/>
</dbReference>
<proteinExistence type="predicted"/>
<evidence type="ECO:0000313" key="8">
    <source>
        <dbReference type="EMBL" id="KAH7284227.1"/>
    </source>
</evidence>
<keyword evidence="4" id="KW-0238">DNA-binding</keyword>
<comment type="caution">
    <text evidence="8">The sequence shown here is derived from an EMBL/GenBank/DDBJ whole genome shotgun (WGS) entry which is preliminary data.</text>
</comment>
<evidence type="ECO:0000256" key="5">
    <source>
        <dbReference type="PROSITE-ProRule" id="PRU00723"/>
    </source>
</evidence>
<feature type="domain" description="C3H1-type" evidence="7">
    <location>
        <begin position="112"/>
        <end position="140"/>
    </location>
</feature>
<dbReference type="PANTHER" id="PTHR12506">
    <property type="entry name" value="PROTEIN PHOSPHATASE RELATED"/>
    <property type="match status" value="1"/>
</dbReference>
<gene>
    <name evidence="8" type="ORF">KP509_34G043900</name>
</gene>
<feature type="zinc finger region" description="C3H1-type" evidence="5">
    <location>
        <begin position="68"/>
        <end position="96"/>
    </location>
</feature>
<feature type="zinc finger region" description="C3H1-type" evidence="5">
    <location>
        <begin position="112"/>
        <end position="140"/>
    </location>
</feature>
<dbReference type="GO" id="GO:0003729">
    <property type="term" value="F:mRNA binding"/>
    <property type="evidence" value="ECO:0007669"/>
    <property type="project" value="UniProtKB-ARBA"/>
</dbReference>
<evidence type="ECO:0000256" key="4">
    <source>
        <dbReference type="ARBA" id="ARBA00023125"/>
    </source>
</evidence>
<dbReference type="EMBL" id="CM035439">
    <property type="protein sequence ID" value="KAH7284224.1"/>
    <property type="molecule type" value="Genomic_DNA"/>
</dbReference>
<dbReference type="InterPro" id="IPR050974">
    <property type="entry name" value="Plant_ZF_CCCH"/>
</dbReference>
<feature type="region of interest" description="Disordered" evidence="6">
    <location>
        <begin position="1"/>
        <end position="44"/>
    </location>
</feature>
<dbReference type="Pfam" id="PF00642">
    <property type="entry name" value="zf-CCCH"/>
    <property type="match status" value="5"/>
</dbReference>
<feature type="zinc finger region" description="C3H1-type" evidence="5">
    <location>
        <begin position="309"/>
        <end position="337"/>
    </location>
</feature>
<feature type="domain" description="C3H1-type" evidence="7">
    <location>
        <begin position="309"/>
        <end position="337"/>
    </location>
</feature>
<reference evidence="8" key="1">
    <citation type="submission" date="2021-08" db="EMBL/GenBank/DDBJ databases">
        <title>WGS assembly of Ceratopteris richardii.</title>
        <authorList>
            <person name="Marchant D.B."/>
            <person name="Chen G."/>
            <person name="Jenkins J."/>
            <person name="Shu S."/>
            <person name="Leebens-Mack J."/>
            <person name="Grimwood J."/>
            <person name="Schmutz J."/>
            <person name="Soltis P."/>
            <person name="Soltis D."/>
            <person name="Chen Z.-H."/>
        </authorList>
    </citation>
    <scope>NUCLEOTIDE SEQUENCE</scope>
    <source>
        <strain evidence="8">Whitten #5841</strain>
        <tissue evidence="8">Leaf</tissue>
    </source>
</reference>
<evidence type="ECO:0000313" key="9">
    <source>
        <dbReference type="Proteomes" id="UP000825935"/>
    </source>
</evidence>
<feature type="zinc finger region" description="C3H1-type" evidence="5">
    <location>
        <begin position="354"/>
        <end position="382"/>
    </location>
</feature>
<dbReference type="EMBL" id="CM035439">
    <property type="protein sequence ID" value="KAH7284226.1"/>
    <property type="molecule type" value="Genomic_DNA"/>
</dbReference>
<dbReference type="PROSITE" id="PS50103">
    <property type="entry name" value="ZF_C3H1"/>
    <property type="match status" value="5"/>
</dbReference>
<keyword evidence="1 5" id="KW-0479">Metal-binding</keyword>
<organism evidence="8 9">
    <name type="scientific">Ceratopteris richardii</name>
    <name type="common">Triangle waterfern</name>
    <dbReference type="NCBI Taxonomy" id="49495"/>
    <lineage>
        <taxon>Eukaryota</taxon>
        <taxon>Viridiplantae</taxon>
        <taxon>Streptophyta</taxon>
        <taxon>Embryophyta</taxon>
        <taxon>Tracheophyta</taxon>
        <taxon>Polypodiopsida</taxon>
        <taxon>Polypodiidae</taxon>
        <taxon>Polypodiales</taxon>
        <taxon>Pteridineae</taxon>
        <taxon>Pteridaceae</taxon>
        <taxon>Parkerioideae</taxon>
        <taxon>Ceratopteris</taxon>
    </lineage>
</organism>
<dbReference type="SMART" id="SM00356">
    <property type="entry name" value="ZnF_C3H1"/>
    <property type="match status" value="5"/>
</dbReference>